<dbReference type="VEuPathDB" id="PlasmoDB:PRCDC_0512000"/>
<feature type="transmembrane region" description="Helical" evidence="2">
    <location>
        <begin position="1369"/>
        <end position="1390"/>
    </location>
</feature>
<feature type="region of interest" description="Disordered" evidence="1">
    <location>
        <begin position="247"/>
        <end position="300"/>
    </location>
</feature>
<keyword evidence="2" id="KW-1133">Transmembrane helix</keyword>
<dbReference type="Proteomes" id="UP000076359">
    <property type="component" value="Chromosome 5"/>
</dbReference>
<proteinExistence type="predicted"/>
<evidence type="ECO:0000313" key="4">
    <source>
        <dbReference type="Proteomes" id="UP000076359"/>
    </source>
</evidence>
<dbReference type="KEGG" id="prei:PRSY57_0512000"/>
<dbReference type="VEuPathDB" id="PlasmoDB:PRG01_0512100"/>
<accession>A0A151LQU7</accession>
<evidence type="ECO:0000313" key="3">
    <source>
        <dbReference type="EMBL" id="KYO01556.1"/>
    </source>
</evidence>
<dbReference type="GeneID" id="24529753"/>
<evidence type="ECO:0000256" key="2">
    <source>
        <dbReference type="SAM" id="Phobius"/>
    </source>
</evidence>
<organism evidence="3 4">
    <name type="scientific">Plasmodium reichenowi</name>
    <dbReference type="NCBI Taxonomy" id="5854"/>
    <lineage>
        <taxon>Eukaryota</taxon>
        <taxon>Sar</taxon>
        <taxon>Alveolata</taxon>
        <taxon>Apicomplexa</taxon>
        <taxon>Aconoidasida</taxon>
        <taxon>Haemosporida</taxon>
        <taxon>Plasmodiidae</taxon>
        <taxon>Plasmodium</taxon>
        <taxon>Plasmodium (Laverania)</taxon>
    </lineage>
</organism>
<comment type="caution">
    <text evidence="3">The sequence shown here is derived from an EMBL/GenBank/DDBJ whole genome shotgun (WGS) entry which is preliminary data.</text>
</comment>
<keyword evidence="2" id="KW-0472">Membrane</keyword>
<keyword evidence="2" id="KW-0812">Transmembrane</keyword>
<dbReference type="RefSeq" id="XP_012761643.2">
    <property type="nucleotide sequence ID" value="XM_012906189.2"/>
</dbReference>
<feature type="transmembrane region" description="Helical" evidence="2">
    <location>
        <begin position="1240"/>
        <end position="1260"/>
    </location>
</feature>
<protein>
    <submittedName>
        <fullName evidence="3">Uncharacterized protein</fullName>
    </submittedName>
</protein>
<sequence length="1666" mass="201388">MFLFLTYHWKEKKHKNFFFKSITTIQGKFNADRKKKKKLSSKTTKYINYLFLKRKKAEQKIHLNNIKRKLLKNTSSSLSSPFEPFHVICNFKNDKLKALQKYNIEEKKNNAHNLLKNISQQNGSNVEYLKCIASTGVEKKNHLIETNSPKEENGTFFQMGDMNFVNYDKNYMNGQDYPTNSQTNYMNGQDYPTNSQTNHMNRQDYPTNSQINHMNGQDNLTNSQINHMNRQDNLTNSQINHMNRQDNLTNSQTNHLNRQDYPTNSQTNHLNRQDYPANSQTNHMNRQDYPTNSQTNHMNRQDYPTNSRILVSDNPSGIPSYNKSGSDRYLEENKFLPTVCIKKDKELKDMKSWNNINNILDLRKNKELCNIYLITSMINIYHENNYNYIILKILKEMKYIHCMSMKHISLIIYNIYKYYYIQYIKNIFYRSDEINRSNFFNSYYILPEDGILYNNEFKIKDVLLDIEIIKRFLLSISCVIKTYIYNESDMNVLSKILFVYCFFEINNKKMNEMLIDKILKSIHIKTNKRIEYFSLISLSFEKLKIYYSKIHLLHSNLLIKKMNKLIKEYNKLIISNNGKKKKKKKKEKKKTKLERLNLFPVHKKHKTFSLINMKDIITYLYIIKMNNIKNNEFIKTLLKYCNIFLYKINWEDKNNSYIYSYYNKVNKKSYRTLDLFCNEENIIPLCYQHDMLRNIKLYKSFENEIEKKKRKKNLLNSYKDIIILKRRTKKKNISHNDVNKYLALHSLYNINKTAHNDTIRENDYRNNVLIQVQNIRRETKFREKLLYIGSRAKEMIGKHNYVEGENNIKEIEKINDGVMKYEIEDNRINREVISSCKDEKININKKGVYSSYEDKNIHLNDKNKLYYIENNDMINKYETNLICISIFLKYLISYDYVVLKNMPEFNKLIEMYMNLIRGSNMKNIHFLYMYNIIEINRHIGLYNNFLTKLIYSSILYNCKNGLLSFLGVLKRVENMNTVEIKNKKLKDTLIKMDDSIEATHCCSDHNYDKPYEVRHVSDDDTLFKLISSRYMWLYSLINLYIQLLKSKTHDCILNDMLLNNLIVLINYDFNDVSFTLIYGCLKLLYMIENGIKENGKKENKDPYVINFRIEEEEEYYNSLHNKCNKLLFMILKKLEFIEFVNIKKNILLLLKIYKYINKIKIYRHRFENGSYGMLLKIDDMLKKKIIIETKKNIYNLDIKDFIKIFIYSDNKLRNELFHMSNLDGHFLLLTNIVNKMNNNMYIYFFDLYKCIYIYLYNYIINKEIKKLNDKNFFINKHHIINSIKLLQFLRNYITENMSKIQKRYIYKIIMYNFFYINECIKLTNMLYSSKDNKTDFIYNNNKIITNESNNYYDNYVNIKKLKKKKKKKVFIIYMLVKHVDIMFDIINVLLKKEKNLFLKILNEKNVLIYIFSLYMENISRVKKKIIGYLFFSSNKNRTHGKEFLYILLKNKLEFYNNKMNTCDDIRHITYMNVLILFLLFKYEIFLRNYNIYKRCHRKQITYDLNKDVPYFEGAHNTFKYYKDNKNISYNMLLNTHNNDVIFLQVLFYAITKNYFILNNMYPKNFENIYINKIKRKQYNNKQRNDTDVLLQNSRDEGNKNKSIHYENDLFELIITNFNILSEHYNDNKYFKSIIYNFMVHKNDISQVINKILNKNKSEKYVIEKIK</sequence>
<dbReference type="EMBL" id="LVLA01000006">
    <property type="protein sequence ID" value="KYO01556.1"/>
    <property type="molecule type" value="Genomic_DNA"/>
</dbReference>
<gene>
    <name evidence="3" type="ORF">PRSY57_0512000</name>
</gene>
<name>A0A151LQU7_PLARE</name>
<evidence type="ECO:0000256" key="1">
    <source>
        <dbReference type="SAM" id="MobiDB-lite"/>
    </source>
</evidence>
<feature type="transmembrane region" description="Helical" evidence="2">
    <location>
        <begin position="1468"/>
        <end position="1486"/>
    </location>
</feature>
<reference evidence="3 4" key="1">
    <citation type="journal article" date="2016" name="Nat. Commun.">
        <title>Genomes of cryptic chimpanzee Plasmodium species reveal key evolutionary events leading to human malaria.</title>
        <authorList>
            <person name="Sundararaman S.A."/>
            <person name="Plenderleith L.J."/>
            <person name="Liu W."/>
            <person name="Loy D.E."/>
            <person name="Learn G.H."/>
            <person name="Li Y."/>
            <person name="Shaw K.S."/>
            <person name="Ayouba A."/>
            <person name="Peeters M."/>
            <person name="Speede S."/>
            <person name="Shaw G.M."/>
            <person name="Bushman F.D."/>
            <person name="Brisson D."/>
            <person name="Rayner J.C."/>
            <person name="Sharp P.M."/>
            <person name="Hahn B.H."/>
        </authorList>
    </citation>
    <scope>NUCLEOTIDE SEQUENCE [LARGE SCALE GENOMIC DNA]</scope>
    <source>
        <strain evidence="3 4">SY57</strain>
    </source>
</reference>
<feature type="region of interest" description="Disordered" evidence="1">
    <location>
        <begin position="173"/>
        <end position="223"/>
    </location>
</feature>